<evidence type="ECO:0000313" key="6">
    <source>
        <dbReference type="Proteomes" id="UP000233597"/>
    </source>
</evidence>
<dbReference type="GO" id="GO:0016491">
    <property type="term" value="F:oxidoreductase activity"/>
    <property type="evidence" value="ECO:0007669"/>
    <property type="project" value="UniProtKB-KW"/>
</dbReference>
<dbReference type="Proteomes" id="UP000233597">
    <property type="component" value="Unassembled WGS sequence"/>
</dbReference>
<dbReference type="SUPFAM" id="SSF51905">
    <property type="entry name" value="FAD/NAD(P)-binding domain"/>
    <property type="match status" value="1"/>
</dbReference>
<dbReference type="PANTHER" id="PTHR48105">
    <property type="entry name" value="THIOREDOXIN REDUCTASE 1-RELATED-RELATED"/>
    <property type="match status" value="1"/>
</dbReference>
<dbReference type="OrthoDB" id="9786503at2"/>
<sequence length="300" mass="32367">MQHDFDTIIIGGSFAGMSAALQLARARQKVLVLDGNVRRNRFARHSHGFLGHDGSSPDDIIAISRAQLLKYPTLSWENTLAQSAERMGRLFKITTEAGQSHVSRTLILATGVTDTLPDLPGLAERWGDSIFHCPYCHGYEMDQQPVGVLASSELAMHQALMLPDWGPTTFFLNNAFEPTDIQLSQLARRKVTLERTPVAEITGDRANVRLVDGRDIPLAGLLIQTRTAITTSIPTQLGCAFADGPLGPYVQTDAMMETTIPGVFACGDAMIAAGSVGLAVGNGVRAGTATHHCLIFWDDA</sequence>
<dbReference type="InterPro" id="IPR023753">
    <property type="entry name" value="FAD/NAD-binding_dom"/>
</dbReference>
<organism evidence="5 6">
    <name type="scientific">Thalassospira marina</name>
    <dbReference type="NCBI Taxonomy" id="2048283"/>
    <lineage>
        <taxon>Bacteria</taxon>
        <taxon>Pseudomonadati</taxon>
        <taxon>Pseudomonadota</taxon>
        <taxon>Alphaproteobacteria</taxon>
        <taxon>Rhodospirillales</taxon>
        <taxon>Thalassospiraceae</taxon>
        <taxon>Thalassospira</taxon>
    </lineage>
</organism>
<protein>
    <recommendedName>
        <fullName evidence="1">Thioredoxin reductase</fullName>
    </recommendedName>
</protein>
<evidence type="ECO:0000259" key="4">
    <source>
        <dbReference type="Pfam" id="PF07992"/>
    </source>
</evidence>
<feature type="domain" description="FAD/NAD(P)-binding" evidence="4">
    <location>
        <begin position="5"/>
        <end position="270"/>
    </location>
</feature>
<dbReference type="RefSeq" id="WP_101265180.1">
    <property type="nucleotide sequence ID" value="NZ_NWTK01000004.1"/>
</dbReference>
<accession>A0A2N3KVN4</accession>
<keyword evidence="3" id="KW-0560">Oxidoreductase</keyword>
<proteinExistence type="predicted"/>
<name>A0A2N3KVN4_9PROT</name>
<dbReference type="AlphaFoldDB" id="A0A2N3KVN4"/>
<gene>
    <name evidence="5" type="ORF">COO20_07545</name>
</gene>
<evidence type="ECO:0000313" key="5">
    <source>
        <dbReference type="EMBL" id="PKR54604.1"/>
    </source>
</evidence>
<dbReference type="Gene3D" id="3.50.50.60">
    <property type="entry name" value="FAD/NAD(P)-binding domain"/>
    <property type="match status" value="2"/>
</dbReference>
<dbReference type="Pfam" id="PF07992">
    <property type="entry name" value="Pyr_redox_2"/>
    <property type="match status" value="1"/>
</dbReference>
<dbReference type="PRINTS" id="PR00469">
    <property type="entry name" value="PNDRDTASEII"/>
</dbReference>
<comment type="caution">
    <text evidence="5">The sequence shown here is derived from an EMBL/GenBank/DDBJ whole genome shotgun (WGS) entry which is preliminary data.</text>
</comment>
<dbReference type="InterPro" id="IPR050097">
    <property type="entry name" value="Ferredoxin-NADP_redctase_2"/>
</dbReference>
<evidence type="ECO:0000256" key="2">
    <source>
        <dbReference type="ARBA" id="ARBA00022630"/>
    </source>
</evidence>
<evidence type="ECO:0000256" key="1">
    <source>
        <dbReference type="ARBA" id="ARBA00018719"/>
    </source>
</evidence>
<dbReference type="EMBL" id="NWTK01000004">
    <property type="protein sequence ID" value="PKR54604.1"/>
    <property type="molecule type" value="Genomic_DNA"/>
</dbReference>
<dbReference type="InterPro" id="IPR036188">
    <property type="entry name" value="FAD/NAD-bd_sf"/>
</dbReference>
<keyword evidence="2" id="KW-0285">Flavoprotein</keyword>
<evidence type="ECO:0000256" key="3">
    <source>
        <dbReference type="ARBA" id="ARBA00023002"/>
    </source>
</evidence>
<dbReference type="PRINTS" id="PR00368">
    <property type="entry name" value="FADPNR"/>
</dbReference>
<reference evidence="5 6" key="1">
    <citation type="submission" date="2017-09" db="EMBL/GenBank/DDBJ databases">
        <title>Biodiversity and function of Thalassospira species in the particle-attached aromatic-hydrocarbon-degrading consortia from the surface seawater of the South China Sea.</title>
        <authorList>
            <person name="Dong C."/>
            <person name="Liu R."/>
            <person name="Shao Z."/>
        </authorList>
    </citation>
    <scope>NUCLEOTIDE SEQUENCE [LARGE SCALE GENOMIC DNA]</scope>
    <source>
        <strain evidence="5 6">CSC1P2</strain>
    </source>
</reference>